<sequence>MSLQSGFSAISILCNLDLGANLVSRLSAAALRAAARPGHEKLPCDANQGGNTPFPSAPLLCRLRPRR</sequence>
<gene>
    <name evidence="1" type="ORF">BRAD3257_1198</name>
</gene>
<organism evidence="1 2">
    <name type="scientific">Bradyrhizobium vignae</name>
    <dbReference type="NCBI Taxonomy" id="1549949"/>
    <lineage>
        <taxon>Bacteria</taxon>
        <taxon>Pseudomonadati</taxon>
        <taxon>Pseudomonadota</taxon>
        <taxon>Alphaproteobacteria</taxon>
        <taxon>Hyphomicrobiales</taxon>
        <taxon>Nitrobacteraceae</taxon>
        <taxon>Bradyrhizobium</taxon>
    </lineage>
</organism>
<name>A0A2U3PT62_9BRAD</name>
<proteinExistence type="predicted"/>
<dbReference type="EMBL" id="LS398110">
    <property type="protein sequence ID" value="SPP92335.1"/>
    <property type="molecule type" value="Genomic_DNA"/>
</dbReference>
<dbReference type="AlphaFoldDB" id="A0A2U3PT62"/>
<evidence type="ECO:0000313" key="2">
    <source>
        <dbReference type="Proteomes" id="UP000246085"/>
    </source>
</evidence>
<dbReference type="KEGG" id="bvz:BRAD3257_1198"/>
<dbReference type="Proteomes" id="UP000246085">
    <property type="component" value="Chromosome BRAD3257"/>
</dbReference>
<reference evidence="1 2" key="1">
    <citation type="submission" date="2018-03" db="EMBL/GenBank/DDBJ databases">
        <authorList>
            <person name="Gully D."/>
        </authorList>
    </citation>
    <scope>NUCLEOTIDE SEQUENCE [LARGE SCALE GENOMIC DNA]</scope>
    <source>
        <strain evidence="1">ORS3257</strain>
    </source>
</reference>
<accession>A0A2U3PT62</accession>
<protein>
    <submittedName>
        <fullName evidence="1">Uncharacterized protein</fullName>
    </submittedName>
</protein>
<evidence type="ECO:0000313" key="1">
    <source>
        <dbReference type="EMBL" id="SPP92335.1"/>
    </source>
</evidence>